<proteinExistence type="predicted"/>
<dbReference type="Proteomes" id="UP000245626">
    <property type="component" value="Unassembled WGS sequence"/>
</dbReference>
<reference evidence="1 2" key="1">
    <citation type="journal article" date="2018" name="Mol. Biol. Evol.">
        <title>Broad Genomic Sampling Reveals a Smut Pathogenic Ancestry of the Fungal Clade Ustilaginomycotina.</title>
        <authorList>
            <person name="Kijpornyongpan T."/>
            <person name="Mondo S.J."/>
            <person name="Barry K."/>
            <person name="Sandor L."/>
            <person name="Lee J."/>
            <person name="Lipzen A."/>
            <person name="Pangilinan J."/>
            <person name="LaButti K."/>
            <person name="Hainaut M."/>
            <person name="Henrissat B."/>
            <person name="Grigoriev I.V."/>
            <person name="Spatafora J.W."/>
            <person name="Aime M.C."/>
        </authorList>
    </citation>
    <scope>NUCLEOTIDE SEQUENCE [LARGE SCALE GENOMIC DNA]</scope>
    <source>
        <strain evidence="1 2">SA 807</strain>
    </source>
</reference>
<gene>
    <name evidence="1" type="ORF">IE53DRAFT_383800</name>
</gene>
<evidence type="ECO:0000313" key="2">
    <source>
        <dbReference type="Proteomes" id="UP000245626"/>
    </source>
</evidence>
<accession>A0ACD0P6J5</accession>
<keyword evidence="2" id="KW-1185">Reference proteome</keyword>
<organism evidence="1 2">
    <name type="scientific">Violaceomyces palustris</name>
    <dbReference type="NCBI Taxonomy" id="1673888"/>
    <lineage>
        <taxon>Eukaryota</taxon>
        <taxon>Fungi</taxon>
        <taxon>Dikarya</taxon>
        <taxon>Basidiomycota</taxon>
        <taxon>Ustilaginomycotina</taxon>
        <taxon>Ustilaginomycetes</taxon>
        <taxon>Violaceomycetales</taxon>
        <taxon>Violaceomycetaceae</taxon>
        <taxon>Violaceomyces</taxon>
    </lineage>
</organism>
<sequence length="172" mass="18920">MSSIVQVFRNAFTRTNAALSLELENTGCVARDHLASERTFLAYLRTSLSLVSIGIAVTQLFQIPSIIGKQQAQSSALYYEDEQGNQYPFAPTIPVRHLREVAKLGKPIGGAFIALGIAVLLLGCRRYFVVQNKLTQGKFPPSRVEVTFLAFMVTAMIVGVFSVILARRQPSN</sequence>
<dbReference type="EMBL" id="KZ819714">
    <property type="protein sequence ID" value="PWN53670.1"/>
    <property type="molecule type" value="Genomic_DNA"/>
</dbReference>
<name>A0ACD0P6J5_9BASI</name>
<protein>
    <submittedName>
        <fullName evidence="1">Uncharacterized protein</fullName>
    </submittedName>
</protein>
<evidence type="ECO:0000313" key="1">
    <source>
        <dbReference type="EMBL" id="PWN53670.1"/>
    </source>
</evidence>